<dbReference type="RefSeq" id="WP_378376218.1">
    <property type="nucleotide sequence ID" value="NZ_JBHMAS010000071.1"/>
</dbReference>
<dbReference type="Proteomes" id="UP001589587">
    <property type="component" value="Unassembled WGS sequence"/>
</dbReference>
<dbReference type="EMBL" id="JBHMAS010000071">
    <property type="protein sequence ID" value="MFB9783530.1"/>
    <property type="molecule type" value="Genomic_DNA"/>
</dbReference>
<gene>
    <name evidence="1" type="ORF">ACFFQ6_27895</name>
</gene>
<accession>A0ABV5XM26</accession>
<comment type="caution">
    <text evidence="1">The sequence shown here is derived from an EMBL/GenBank/DDBJ whole genome shotgun (WGS) entry which is preliminary data.</text>
</comment>
<keyword evidence="2" id="KW-1185">Reference proteome</keyword>
<reference evidence="1 2" key="1">
    <citation type="submission" date="2024-09" db="EMBL/GenBank/DDBJ databases">
        <authorList>
            <person name="Sun Q."/>
            <person name="Mori K."/>
        </authorList>
    </citation>
    <scope>NUCLEOTIDE SEQUENCE [LARGE SCALE GENOMIC DNA]</scope>
    <source>
        <strain evidence="1 2">JCM 11411</strain>
    </source>
</reference>
<evidence type="ECO:0000313" key="1">
    <source>
        <dbReference type="EMBL" id="MFB9783530.1"/>
    </source>
</evidence>
<proteinExistence type="predicted"/>
<sequence>MPVARLAWNDDYSPDGWDYQLFDTFNGGRPDVVFMAYDPGRVGGIYNPGTADYVDDYDVGVARAQAYRPGMSKT</sequence>
<name>A0ABV5XM26_9NOCA</name>
<organism evidence="1 2">
    <name type="scientific">Rhodococcus baikonurensis</name>
    <dbReference type="NCBI Taxonomy" id="172041"/>
    <lineage>
        <taxon>Bacteria</taxon>
        <taxon>Bacillati</taxon>
        <taxon>Actinomycetota</taxon>
        <taxon>Actinomycetes</taxon>
        <taxon>Mycobacteriales</taxon>
        <taxon>Nocardiaceae</taxon>
        <taxon>Rhodococcus</taxon>
        <taxon>Rhodococcus erythropolis group</taxon>
    </lineage>
</organism>
<evidence type="ECO:0000313" key="2">
    <source>
        <dbReference type="Proteomes" id="UP001589587"/>
    </source>
</evidence>
<protein>
    <submittedName>
        <fullName evidence="1">Uncharacterized protein</fullName>
    </submittedName>
</protein>